<evidence type="ECO:0000313" key="1">
    <source>
        <dbReference type="Proteomes" id="UP000790787"/>
    </source>
</evidence>
<sequence length="218" mass="25561">MASDMNVPWLIGGNFNVIWDEEEKFGGLPVSLNEVDDFRHCMNTCNLFDMGFNGSIYTWWNGRADEECVFKRLDRCFANFEFQKMMSGMEITHFSKIGSDHSPMLLSYNPDATPIKKSFRFLNFWVKHESFKQVVQENWKVDFHANPFVLFNYKLKQLKKALSTWSKATYGDIFMKIASLEEVVIAHEVQFELNPTHGNRERLQKVQADLFKFLALEE</sequence>
<evidence type="ECO:0000313" key="2">
    <source>
        <dbReference type="RefSeq" id="XP_075076420.1"/>
    </source>
</evidence>
<proteinExistence type="predicted"/>
<dbReference type="RefSeq" id="XP_075076420.1">
    <property type="nucleotide sequence ID" value="XM_075220319.1"/>
</dbReference>
<name>A0AC58RUQ8_TOBAC</name>
<reference evidence="1" key="1">
    <citation type="journal article" date="2014" name="Nat. Commun.">
        <title>The tobacco genome sequence and its comparison with those of tomato and potato.</title>
        <authorList>
            <person name="Sierro N."/>
            <person name="Battey J.N."/>
            <person name="Ouadi S."/>
            <person name="Bakaher N."/>
            <person name="Bovet L."/>
            <person name="Willig A."/>
            <person name="Goepfert S."/>
            <person name="Peitsch M.C."/>
            <person name="Ivanov N.V."/>
        </authorList>
    </citation>
    <scope>NUCLEOTIDE SEQUENCE [LARGE SCALE GENOMIC DNA]</scope>
</reference>
<organism evidence="1 2">
    <name type="scientific">Nicotiana tabacum</name>
    <name type="common">Common tobacco</name>
    <dbReference type="NCBI Taxonomy" id="4097"/>
    <lineage>
        <taxon>Eukaryota</taxon>
        <taxon>Viridiplantae</taxon>
        <taxon>Streptophyta</taxon>
        <taxon>Embryophyta</taxon>
        <taxon>Tracheophyta</taxon>
        <taxon>Spermatophyta</taxon>
        <taxon>Magnoliopsida</taxon>
        <taxon>eudicotyledons</taxon>
        <taxon>Gunneridae</taxon>
        <taxon>Pentapetalae</taxon>
        <taxon>asterids</taxon>
        <taxon>lamiids</taxon>
        <taxon>Solanales</taxon>
        <taxon>Solanaceae</taxon>
        <taxon>Nicotianoideae</taxon>
        <taxon>Nicotianeae</taxon>
        <taxon>Nicotiana</taxon>
    </lineage>
</organism>
<keyword evidence="1" id="KW-1185">Reference proteome</keyword>
<protein>
    <submittedName>
        <fullName evidence="2">Uncharacterized protein LOC142163067</fullName>
    </submittedName>
</protein>
<dbReference type="Proteomes" id="UP000790787">
    <property type="component" value="Chromosome 8"/>
</dbReference>
<accession>A0AC58RUQ8</accession>
<reference evidence="2" key="2">
    <citation type="submission" date="2025-08" db="UniProtKB">
        <authorList>
            <consortium name="RefSeq"/>
        </authorList>
    </citation>
    <scope>IDENTIFICATION</scope>
    <source>
        <tissue evidence="2">Leaf</tissue>
    </source>
</reference>
<gene>
    <name evidence="2" type="primary">LOC142163067</name>
</gene>